<dbReference type="Proteomes" id="UP001153076">
    <property type="component" value="Unassembled WGS sequence"/>
</dbReference>
<dbReference type="EMBL" id="JAKOGI010000254">
    <property type="protein sequence ID" value="KAJ8438434.1"/>
    <property type="molecule type" value="Genomic_DNA"/>
</dbReference>
<proteinExistence type="predicted"/>
<evidence type="ECO:0000313" key="3">
    <source>
        <dbReference type="Proteomes" id="UP001153076"/>
    </source>
</evidence>
<evidence type="ECO:0000313" key="2">
    <source>
        <dbReference type="EMBL" id="KAJ8438434.1"/>
    </source>
</evidence>
<protein>
    <recommendedName>
        <fullName evidence="1">Zinc knuckle CX2CX4HX4C domain-containing protein</fullName>
    </recommendedName>
</protein>
<evidence type="ECO:0000259" key="1">
    <source>
        <dbReference type="Pfam" id="PF14392"/>
    </source>
</evidence>
<dbReference type="Pfam" id="PF14392">
    <property type="entry name" value="zf-CCHC_4"/>
    <property type="match status" value="1"/>
</dbReference>
<feature type="domain" description="Zinc knuckle CX2CX4HX4C" evidence="1">
    <location>
        <begin position="93"/>
        <end position="134"/>
    </location>
</feature>
<dbReference type="InterPro" id="IPR025836">
    <property type="entry name" value="Zn_knuckle_CX2CX4HX4C"/>
</dbReference>
<gene>
    <name evidence="2" type="ORF">Cgig2_004544</name>
</gene>
<organism evidence="2 3">
    <name type="scientific">Carnegiea gigantea</name>
    <dbReference type="NCBI Taxonomy" id="171969"/>
    <lineage>
        <taxon>Eukaryota</taxon>
        <taxon>Viridiplantae</taxon>
        <taxon>Streptophyta</taxon>
        <taxon>Embryophyta</taxon>
        <taxon>Tracheophyta</taxon>
        <taxon>Spermatophyta</taxon>
        <taxon>Magnoliopsida</taxon>
        <taxon>eudicotyledons</taxon>
        <taxon>Gunneridae</taxon>
        <taxon>Pentapetalae</taxon>
        <taxon>Caryophyllales</taxon>
        <taxon>Cactineae</taxon>
        <taxon>Cactaceae</taxon>
        <taxon>Cactoideae</taxon>
        <taxon>Echinocereeae</taxon>
        <taxon>Carnegiea</taxon>
    </lineage>
</organism>
<sequence length="168" mass="19513">MATGLEDVWKKLKLTEEEEEEEETVVVCEQKTLEEKAEQIALCLWRKLLMESYFNIGLLTGDQIGSFVDYDEANLSCGFDGSVNFQVDLNVDKPIYRGIQIIMDKKHIWIFFRYIKLLDFCCACEMLGHVLNGCVSYDEKAPDSDLQYGEWLCASPMKFKRRNAEREL</sequence>
<keyword evidence="3" id="KW-1185">Reference proteome</keyword>
<reference evidence="2" key="1">
    <citation type="submission" date="2022-04" db="EMBL/GenBank/DDBJ databases">
        <title>Carnegiea gigantea Genome sequencing and assembly v2.</title>
        <authorList>
            <person name="Copetti D."/>
            <person name="Sanderson M.J."/>
            <person name="Burquez A."/>
            <person name="Wojciechowski M.F."/>
        </authorList>
    </citation>
    <scope>NUCLEOTIDE SEQUENCE</scope>
    <source>
        <strain evidence="2">SGP5-SGP5p</strain>
        <tissue evidence="2">Aerial part</tissue>
    </source>
</reference>
<comment type="caution">
    <text evidence="2">The sequence shown here is derived from an EMBL/GenBank/DDBJ whole genome shotgun (WGS) entry which is preliminary data.</text>
</comment>
<dbReference type="AlphaFoldDB" id="A0A9Q1QE55"/>
<dbReference type="OrthoDB" id="1938170at2759"/>
<accession>A0A9Q1QE55</accession>
<name>A0A9Q1QE55_9CARY</name>